<name>A0A7N8Y3Q3_9TELE</name>
<dbReference type="InParanoid" id="A0A7N8Y3Q3"/>
<proteinExistence type="predicted"/>
<dbReference type="AlphaFoldDB" id="A0A7N8Y3Q3"/>
<dbReference type="Ensembl" id="ENSMAMT00000053241.1">
    <property type="protein sequence ID" value="ENSMAMP00000059009.1"/>
    <property type="gene ID" value="ENSMAMG00000025463.1"/>
</dbReference>
<evidence type="ECO:0000313" key="2">
    <source>
        <dbReference type="Proteomes" id="UP000261640"/>
    </source>
</evidence>
<reference evidence="1" key="2">
    <citation type="submission" date="2025-09" db="UniProtKB">
        <authorList>
            <consortium name="Ensembl"/>
        </authorList>
    </citation>
    <scope>IDENTIFICATION</scope>
</reference>
<organism evidence="1 2">
    <name type="scientific">Mastacembelus armatus</name>
    <name type="common">zig-zag eel</name>
    <dbReference type="NCBI Taxonomy" id="205130"/>
    <lineage>
        <taxon>Eukaryota</taxon>
        <taxon>Metazoa</taxon>
        <taxon>Chordata</taxon>
        <taxon>Craniata</taxon>
        <taxon>Vertebrata</taxon>
        <taxon>Euteleostomi</taxon>
        <taxon>Actinopterygii</taxon>
        <taxon>Neopterygii</taxon>
        <taxon>Teleostei</taxon>
        <taxon>Neoteleostei</taxon>
        <taxon>Acanthomorphata</taxon>
        <taxon>Anabantaria</taxon>
        <taxon>Synbranchiformes</taxon>
        <taxon>Mastacembelidae</taxon>
        <taxon>Mastacembelus</taxon>
    </lineage>
</organism>
<accession>A0A7N8Y3Q3</accession>
<keyword evidence="2" id="KW-1185">Reference proteome</keyword>
<sequence length="116" mass="13763">MKPISIRIIKHLRGKISLIFELYFHPNNIVMVQFLQYGDLLVHSLQGQHAQTHTEHSTFLLGNYFHWCNRHHQSPGLLDVYVTDLMFINHLSNLFLQFILVELDTVLHKLKKEFNQ</sequence>
<evidence type="ECO:0000313" key="1">
    <source>
        <dbReference type="Ensembl" id="ENSMAMP00000059009.1"/>
    </source>
</evidence>
<reference evidence="1" key="1">
    <citation type="submission" date="2025-08" db="UniProtKB">
        <authorList>
            <consortium name="Ensembl"/>
        </authorList>
    </citation>
    <scope>IDENTIFICATION</scope>
</reference>
<protein>
    <submittedName>
        <fullName evidence="1">Uncharacterized protein</fullName>
    </submittedName>
</protein>
<dbReference type="Proteomes" id="UP000261640">
    <property type="component" value="Unplaced"/>
</dbReference>